<evidence type="ECO:0000313" key="3">
    <source>
        <dbReference type="Proteomes" id="UP001596972"/>
    </source>
</evidence>
<dbReference type="RefSeq" id="WP_378302684.1">
    <property type="nucleotide sequence ID" value="NZ_JBHTJA010000060.1"/>
</dbReference>
<reference evidence="3" key="1">
    <citation type="journal article" date="2019" name="Int. J. Syst. Evol. Microbiol.">
        <title>The Global Catalogue of Microorganisms (GCM) 10K type strain sequencing project: providing services to taxonomists for standard genome sequencing and annotation.</title>
        <authorList>
            <consortium name="The Broad Institute Genomics Platform"/>
            <consortium name="The Broad Institute Genome Sequencing Center for Infectious Disease"/>
            <person name="Wu L."/>
            <person name="Ma J."/>
        </authorList>
    </citation>
    <scope>NUCLEOTIDE SEQUENCE [LARGE SCALE GENOMIC DNA]</scope>
    <source>
        <strain evidence="3">JCM 31202</strain>
    </source>
</reference>
<keyword evidence="3" id="KW-1185">Reference proteome</keyword>
<dbReference type="Proteomes" id="UP001596972">
    <property type="component" value="Unassembled WGS sequence"/>
</dbReference>
<gene>
    <name evidence="2" type="ORF">ACFQ11_24925</name>
</gene>
<feature type="domain" description="Transcriptional repressor PaaX-like C-terminal" evidence="1">
    <location>
        <begin position="26"/>
        <end position="108"/>
    </location>
</feature>
<evidence type="ECO:0000259" key="1">
    <source>
        <dbReference type="Pfam" id="PF08223"/>
    </source>
</evidence>
<dbReference type="Pfam" id="PF08223">
    <property type="entry name" value="PaaX_C"/>
    <property type="match status" value="1"/>
</dbReference>
<dbReference type="PANTHER" id="PTHR30319">
    <property type="entry name" value="PHENYLACETIC ACID REGULATOR-RELATED TRANSCRIPTIONAL REPRESSOR"/>
    <property type="match status" value="1"/>
</dbReference>
<proteinExistence type="predicted"/>
<sequence length="113" mass="12889">MQAGQARRVDPAGSAGEERDLIAQAWDLAAIRPLFTDFVERFAGLDPATDEDAFVARLRMVHAWRLVFDRDPRLPVEFLPPDWPGTAATDLFIDNWLTWYEAADRWWRGLCAG</sequence>
<comment type="caution">
    <text evidence="2">The sequence shown here is derived from an EMBL/GenBank/DDBJ whole genome shotgun (WGS) entry which is preliminary data.</text>
</comment>
<name>A0ABW3EUW2_9ACTN</name>
<evidence type="ECO:0000313" key="2">
    <source>
        <dbReference type="EMBL" id="MFD0903655.1"/>
    </source>
</evidence>
<organism evidence="2 3">
    <name type="scientific">Actinomadura sediminis</name>
    <dbReference type="NCBI Taxonomy" id="1038904"/>
    <lineage>
        <taxon>Bacteria</taxon>
        <taxon>Bacillati</taxon>
        <taxon>Actinomycetota</taxon>
        <taxon>Actinomycetes</taxon>
        <taxon>Streptosporangiales</taxon>
        <taxon>Thermomonosporaceae</taxon>
        <taxon>Actinomadura</taxon>
    </lineage>
</organism>
<protein>
    <submittedName>
        <fullName evidence="2">PaaX family transcriptional regulator C-terminal domain-containing protein</fullName>
    </submittedName>
</protein>
<dbReference type="EMBL" id="JBHTJA010000060">
    <property type="protein sequence ID" value="MFD0903655.1"/>
    <property type="molecule type" value="Genomic_DNA"/>
</dbReference>
<accession>A0ABW3EUW2</accession>
<dbReference type="InterPro" id="IPR013225">
    <property type="entry name" value="PaaX_C"/>
</dbReference>
<dbReference type="Gene3D" id="1.20.58.1460">
    <property type="match status" value="1"/>
</dbReference>
<dbReference type="PANTHER" id="PTHR30319:SF1">
    <property type="entry name" value="TRANSCRIPTIONAL REPRESSOR PAAX"/>
    <property type="match status" value="1"/>
</dbReference>